<sequence>MDRICKSVNGKLREMSVIRRTLFKVGYNYKLQQVSQGAYSWWLKFSLKQKPLLKNMSRKEVETALGKWFINATDRDGNRALRAQRDLERRTHNRILAILALCERNRTGQREYGLDSRCTFRQCSRRNCKLLCERDISRLTPANTHGACVEPMDKILWAPLGLPMQGPSDSPSKTHMGPTWTCWLGCGQAL</sequence>
<protein>
    <submittedName>
        <fullName evidence="1">Long-chain-fatty-acid--CoA ligase 4</fullName>
    </submittedName>
</protein>
<proteinExistence type="predicted"/>
<evidence type="ECO:0000313" key="2">
    <source>
        <dbReference type="Proteomes" id="UP000281406"/>
    </source>
</evidence>
<dbReference type="EMBL" id="RJVU01000233">
    <property type="protein sequence ID" value="ROL55477.1"/>
    <property type="molecule type" value="Genomic_DNA"/>
</dbReference>
<gene>
    <name evidence="1" type="ORF">DPX16_8325</name>
</gene>
<dbReference type="GO" id="GO:0016874">
    <property type="term" value="F:ligase activity"/>
    <property type="evidence" value="ECO:0007669"/>
    <property type="project" value="UniProtKB-KW"/>
</dbReference>
<accession>A0A3N0ZAL2</accession>
<evidence type="ECO:0000313" key="1">
    <source>
        <dbReference type="EMBL" id="ROL55477.1"/>
    </source>
</evidence>
<comment type="caution">
    <text evidence="1">The sequence shown here is derived from an EMBL/GenBank/DDBJ whole genome shotgun (WGS) entry which is preliminary data.</text>
</comment>
<dbReference type="Proteomes" id="UP000281406">
    <property type="component" value="Unassembled WGS sequence"/>
</dbReference>
<keyword evidence="2" id="KW-1185">Reference proteome</keyword>
<organism evidence="1 2">
    <name type="scientific">Anabarilius grahami</name>
    <name type="common">Kanglang fish</name>
    <name type="synonym">Barilius grahami</name>
    <dbReference type="NCBI Taxonomy" id="495550"/>
    <lineage>
        <taxon>Eukaryota</taxon>
        <taxon>Metazoa</taxon>
        <taxon>Chordata</taxon>
        <taxon>Craniata</taxon>
        <taxon>Vertebrata</taxon>
        <taxon>Euteleostomi</taxon>
        <taxon>Actinopterygii</taxon>
        <taxon>Neopterygii</taxon>
        <taxon>Teleostei</taxon>
        <taxon>Ostariophysi</taxon>
        <taxon>Cypriniformes</taxon>
        <taxon>Xenocyprididae</taxon>
        <taxon>Xenocypridinae</taxon>
        <taxon>Xenocypridinae incertae sedis</taxon>
        <taxon>Anabarilius</taxon>
    </lineage>
</organism>
<name>A0A3N0ZAL2_ANAGA</name>
<keyword evidence="1" id="KW-0436">Ligase</keyword>
<reference evidence="1 2" key="1">
    <citation type="submission" date="2018-10" db="EMBL/GenBank/DDBJ databases">
        <title>Genome assembly for a Yunnan-Guizhou Plateau 3E fish, Anabarilius grahami (Regan), and its evolutionary and genetic applications.</title>
        <authorList>
            <person name="Jiang W."/>
        </authorList>
    </citation>
    <scope>NUCLEOTIDE SEQUENCE [LARGE SCALE GENOMIC DNA]</scope>
    <source>
        <strain evidence="1">AG-KIZ</strain>
        <tissue evidence="1">Muscle</tissue>
    </source>
</reference>
<dbReference type="AlphaFoldDB" id="A0A3N0ZAL2"/>